<dbReference type="PANTHER" id="PTHR10796">
    <property type="entry name" value="PATCHED-RELATED"/>
    <property type="match status" value="1"/>
</dbReference>
<keyword evidence="4 7" id="KW-1133">Transmembrane helix</keyword>
<evidence type="ECO:0000256" key="5">
    <source>
        <dbReference type="ARBA" id="ARBA00023136"/>
    </source>
</evidence>
<dbReference type="InterPro" id="IPR000731">
    <property type="entry name" value="SSD"/>
</dbReference>
<evidence type="ECO:0000256" key="6">
    <source>
        <dbReference type="ARBA" id="ARBA00023180"/>
    </source>
</evidence>
<keyword evidence="6" id="KW-0325">Glycoprotein</keyword>
<feature type="transmembrane region" description="Helical" evidence="7">
    <location>
        <begin position="138"/>
        <end position="156"/>
    </location>
</feature>
<accession>A0A914XP41</accession>
<organism evidence="9 10">
    <name type="scientific">Plectus sambesii</name>
    <dbReference type="NCBI Taxonomy" id="2011161"/>
    <lineage>
        <taxon>Eukaryota</taxon>
        <taxon>Metazoa</taxon>
        <taxon>Ecdysozoa</taxon>
        <taxon>Nematoda</taxon>
        <taxon>Chromadorea</taxon>
        <taxon>Plectida</taxon>
        <taxon>Plectina</taxon>
        <taxon>Plectoidea</taxon>
        <taxon>Plectidae</taxon>
        <taxon>Plectus</taxon>
    </lineage>
</organism>
<feature type="transmembrane region" description="Helical" evidence="7">
    <location>
        <begin position="278"/>
        <end position="300"/>
    </location>
</feature>
<evidence type="ECO:0000256" key="2">
    <source>
        <dbReference type="ARBA" id="ARBA00005585"/>
    </source>
</evidence>
<keyword evidence="3 7" id="KW-0812">Transmembrane</keyword>
<dbReference type="Gene3D" id="1.20.1640.10">
    <property type="entry name" value="Multidrug efflux transporter AcrB transmembrane domain"/>
    <property type="match status" value="1"/>
</dbReference>
<proteinExistence type="inferred from homology"/>
<dbReference type="GO" id="GO:0005886">
    <property type="term" value="C:plasma membrane"/>
    <property type="evidence" value="ECO:0007669"/>
    <property type="project" value="TreeGrafter"/>
</dbReference>
<sequence>YGYHDICLIFQNQCYVNSHANFLARIFINGDQDEFKVTYPQFRSTFQSDAIDLTMTLGGVETDPKTGVIKTAKAWLISYQLKQQTPLLNALSNTFETTMGQRIWRKETPTSLLNVYFFHSNTFEEEFDEGNKRITPRFILTFIVVISFSILGTITLKRNGTVLVIDWVTSKPYLAWSGVMATLLAIISAIGLGLHLGILFIDMVTVMPFLIISIGIDDMFLILAAWRSTDREAPVIDRIETAMQHAGVSVTMTSATDALSFFIGAMAPLPAVTPFCLYSAYAICFTYLYTMTLFLAIVALQGRWEKENRHCLTGVLTHSTDEIPKLGHFARMFTVGSRPKKPKPSFSDLTLTNNIAKIVVDEEPVDKRPWYQRFFEDEFAPILNRPLVKLLAVLVLIAYLVISILGLRQLTFGTNLRDIVLPDSPARVFLDLSSEYFSDDYSKVDIAVNNPPNMANPIEREAFMRALEAMESTLCSSGRNSTDFWFFGYKKYFDRLGFGGSWQATLDDEKFLKAGWSTNEIFYEL</sequence>
<keyword evidence="5 7" id="KW-0472">Membrane</keyword>
<keyword evidence="9" id="KW-1185">Reference proteome</keyword>
<evidence type="ECO:0000256" key="3">
    <source>
        <dbReference type="ARBA" id="ARBA00022692"/>
    </source>
</evidence>
<dbReference type="PANTHER" id="PTHR10796:SF124">
    <property type="entry name" value="SSD DOMAIN-CONTAINING PROTEIN"/>
    <property type="match status" value="1"/>
</dbReference>
<feature type="transmembrane region" description="Helical" evidence="7">
    <location>
        <begin position="176"/>
        <end position="201"/>
    </location>
</feature>
<name>A0A914XP41_9BILA</name>
<dbReference type="InterPro" id="IPR003392">
    <property type="entry name" value="PTHD_SSD"/>
</dbReference>
<dbReference type="WBParaSite" id="PSAMB.scaffold9087size5383.g32094.t1">
    <property type="protein sequence ID" value="PSAMB.scaffold9087size5383.g32094.t1"/>
    <property type="gene ID" value="PSAMB.scaffold9087size5383.g32094"/>
</dbReference>
<dbReference type="Pfam" id="PF02460">
    <property type="entry name" value="Patched"/>
    <property type="match status" value="1"/>
</dbReference>
<evidence type="ECO:0000313" key="9">
    <source>
        <dbReference type="Proteomes" id="UP000887566"/>
    </source>
</evidence>
<evidence type="ECO:0000259" key="8">
    <source>
        <dbReference type="PROSITE" id="PS50156"/>
    </source>
</evidence>
<evidence type="ECO:0000313" key="10">
    <source>
        <dbReference type="WBParaSite" id="PSAMB.scaffold9087size5383.g32094.t1"/>
    </source>
</evidence>
<comment type="similarity">
    <text evidence="2">Belongs to the patched family.</text>
</comment>
<evidence type="ECO:0000256" key="7">
    <source>
        <dbReference type="SAM" id="Phobius"/>
    </source>
</evidence>
<comment type="subcellular location">
    <subcellularLocation>
        <location evidence="1">Membrane</location>
        <topology evidence="1">Multi-pass membrane protein</topology>
    </subcellularLocation>
</comment>
<dbReference type="AlphaFoldDB" id="A0A914XP41"/>
<feature type="transmembrane region" description="Helical" evidence="7">
    <location>
        <begin position="246"/>
        <end position="266"/>
    </location>
</feature>
<dbReference type="GO" id="GO:0006897">
    <property type="term" value="P:endocytosis"/>
    <property type="evidence" value="ECO:0007669"/>
    <property type="project" value="TreeGrafter"/>
</dbReference>
<dbReference type="InterPro" id="IPR051697">
    <property type="entry name" value="Patched_domain-protein"/>
</dbReference>
<dbReference type="SUPFAM" id="SSF82866">
    <property type="entry name" value="Multidrug efflux transporter AcrB transmembrane domain"/>
    <property type="match status" value="1"/>
</dbReference>
<evidence type="ECO:0000256" key="4">
    <source>
        <dbReference type="ARBA" id="ARBA00022989"/>
    </source>
</evidence>
<dbReference type="Proteomes" id="UP000887566">
    <property type="component" value="Unplaced"/>
</dbReference>
<evidence type="ECO:0000256" key="1">
    <source>
        <dbReference type="ARBA" id="ARBA00004141"/>
    </source>
</evidence>
<protein>
    <submittedName>
        <fullName evidence="10">SSD domain-containing protein</fullName>
    </submittedName>
</protein>
<dbReference type="GO" id="GO:0018996">
    <property type="term" value="P:molting cycle, collagen and cuticulin-based cuticle"/>
    <property type="evidence" value="ECO:0007669"/>
    <property type="project" value="TreeGrafter"/>
</dbReference>
<dbReference type="PROSITE" id="PS50156">
    <property type="entry name" value="SSD"/>
    <property type="match status" value="1"/>
</dbReference>
<feature type="transmembrane region" description="Helical" evidence="7">
    <location>
        <begin position="387"/>
        <end position="407"/>
    </location>
</feature>
<feature type="domain" description="SSD" evidence="8">
    <location>
        <begin position="136"/>
        <end position="300"/>
    </location>
</feature>
<reference evidence="10" key="1">
    <citation type="submission" date="2022-11" db="UniProtKB">
        <authorList>
            <consortium name="WormBaseParasite"/>
        </authorList>
    </citation>
    <scope>IDENTIFICATION</scope>
</reference>
<feature type="transmembrane region" description="Helical" evidence="7">
    <location>
        <begin position="207"/>
        <end position="226"/>
    </location>
</feature>
<dbReference type="GO" id="GO:0030659">
    <property type="term" value="C:cytoplasmic vesicle membrane"/>
    <property type="evidence" value="ECO:0007669"/>
    <property type="project" value="TreeGrafter"/>
</dbReference>